<dbReference type="AlphaFoldDB" id="A0A3P5X5I5"/>
<name>A0A3P5X5I5_9RHOB</name>
<dbReference type="Gene3D" id="2.30.30.240">
    <property type="entry name" value="PRC-barrel domain"/>
    <property type="match status" value="1"/>
</dbReference>
<dbReference type="Pfam" id="PF05239">
    <property type="entry name" value="PRC"/>
    <property type="match status" value="1"/>
</dbReference>
<organism evidence="2 3">
    <name type="scientific">Pseudogemmobacter humi</name>
    <dbReference type="NCBI Taxonomy" id="2483812"/>
    <lineage>
        <taxon>Bacteria</taxon>
        <taxon>Pseudomonadati</taxon>
        <taxon>Pseudomonadota</taxon>
        <taxon>Alphaproteobacteria</taxon>
        <taxon>Rhodobacterales</taxon>
        <taxon>Paracoccaceae</taxon>
        <taxon>Pseudogemmobacter</taxon>
    </lineage>
</organism>
<reference evidence="2 3" key="1">
    <citation type="submission" date="2018-11" db="EMBL/GenBank/DDBJ databases">
        <authorList>
            <person name="Criscuolo A."/>
        </authorList>
    </citation>
    <scope>NUCLEOTIDE SEQUENCE [LARGE SCALE GENOMIC DNA]</scope>
    <source>
        <strain evidence="2">ACIP111625</strain>
    </source>
</reference>
<gene>
    <name evidence="2" type="ORF">XINFAN_02339</name>
</gene>
<dbReference type="OrthoDB" id="9942262at2"/>
<dbReference type="InterPro" id="IPR011033">
    <property type="entry name" value="PRC_barrel-like_sf"/>
</dbReference>
<evidence type="ECO:0000259" key="1">
    <source>
        <dbReference type="Pfam" id="PF05239"/>
    </source>
</evidence>
<dbReference type="InterPro" id="IPR027275">
    <property type="entry name" value="PRC-brl_dom"/>
</dbReference>
<protein>
    <submittedName>
        <fullName evidence="2">PRC-barrel domain protein</fullName>
    </submittedName>
</protein>
<sequence length="94" mass="10160">MTRRLHPAEIRRELLNGAPVFGPANERVGTVRDVTGEGEEAMIAIGIGGILGMDGKTLVLPAATLRIEREENGSITLETGKSRHDLELLAGMRR</sequence>
<evidence type="ECO:0000313" key="2">
    <source>
        <dbReference type="EMBL" id="VDC29459.1"/>
    </source>
</evidence>
<proteinExistence type="predicted"/>
<dbReference type="SUPFAM" id="SSF50346">
    <property type="entry name" value="PRC-barrel domain"/>
    <property type="match status" value="1"/>
</dbReference>
<feature type="domain" description="PRC-barrel" evidence="1">
    <location>
        <begin position="9"/>
        <end position="82"/>
    </location>
</feature>
<evidence type="ECO:0000313" key="3">
    <source>
        <dbReference type="Proteomes" id="UP000277498"/>
    </source>
</evidence>
<dbReference type="Proteomes" id="UP000277498">
    <property type="component" value="Unassembled WGS sequence"/>
</dbReference>
<keyword evidence="3" id="KW-1185">Reference proteome</keyword>
<dbReference type="RefSeq" id="WP_124087080.1">
    <property type="nucleotide sequence ID" value="NZ_UXAW01000071.1"/>
</dbReference>
<accession>A0A3P5X5I5</accession>
<dbReference type="EMBL" id="UXAW01000071">
    <property type="protein sequence ID" value="VDC29459.1"/>
    <property type="molecule type" value="Genomic_DNA"/>
</dbReference>